<dbReference type="EC" id="1.-.-.-" evidence="3"/>
<dbReference type="Gene3D" id="3.50.50.60">
    <property type="entry name" value="FAD/NAD(P)-binding domain"/>
    <property type="match status" value="1"/>
</dbReference>
<organism evidence="3 4">
    <name type="scientific">Hyphococcus aureus</name>
    <dbReference type="NCBI Taxonomy" id="2666033"/>
    <lineage>
        <taxon>Bacteria</taxon>
        <taxon>Pseudomonadati</taxon>
        <taxon>Pseudomonadota</taxon>
        <taxon>Alphaproteobacteria</taxon>
        <taxon>Parvularculales</taxon>
        <taxon>Parvularculaceae</taxon>
        <taxon>Hyphococcus</taxon>
    </lineage>
</organism>
<evidence type="ECO:0000313" key="4">
    <source>
        <dbReference type="Proteomes" id="UP001596116"/>
    </source>
</evidence>
<protein>
    <submittedName>
        <fullName evidence="3">NAD(P)/FAD-dependent oxidoreductase</fullName>
        <ecNumber evidence="3">1.-.-.-</ecNumber>
    </submittedName>
</protein>
<evidence type="ECO:0000256" key="1">
    <source>
        <dbReference type="ARBA" id="ARBA00023002"/>
    </source>
</evidence>
<gene>
    <name evidence="3" type="ORF">ACFMB1_12760</name>
</gene>
<proteinExistence type="predicted"/>
<comment type="caution">
    <text evidence="3">The sequence shown here is derived from an EMBL/GenBank/DDBJ whole genome shotgun (WGS) entry which is preliminary data.</text>
</comment>
<name>A0ABW1KWW0_9PROT</name>
<dbReference type="InterPro" id="IPR006076">
    <property type="entry name" value="FAD-dep_OxRdtase"/>
</dbReference>
<dbReference type="EMBL" id="JBHPON010000002">
    <property type="protein sequence ID" value="MFC6036419.1"/>
    <property type="molecule type" value="Genomic_DNA"/>
</dbReference>
<dbReference type="InterPro" id="IPR036188">
    <property type="entry name" value="FAD/NAD-bd_sf"/>
</dbReference>
<dbReference type="RefSeq" id="WP_379882349.1">
    <property type="nucleotide sequence ID" value="NZ_JBHPON010000002.1"/>
</dbReference>
<dbReference type="PANTHER" id="PTHR13847">
    <property type="entry name" value="SARCOSINE DEHYDROGENASE-RELATED"/>
    <property type="match status" value="1"/>
</dbReference>
<dbReference type="PANTHER" id="PTHR13847:SF281">
    <property type="entry name" value="FAD DEPENDENT OXIDOREDUCTASE DOMAIN-CONTAINING PROTEIN"/>
    <property type="match status" value="1"/>
</dbReference>
<dbReference type="Proteomes" id="UP001596116">
    <property type="component" value="Unassembled WGS sequence"/>
</dbReference>
<keyword evidence="4" id="KW-1185">Reference proteome</keyword>
<dbReference type="GO" id="GO:0016491">
    <property type="term" value="F:oxidoreductase activity"/>
    <property type="evidence" value="ECO:0007669"/>
    <property type="project" value="UniProtKB-KW"/>
</dbReference>
<reference evidence="3 4" key="1">
    <citation type="submission" date="2024-09" db="EMBL/GenBank/DDBJ databases">
        <authorList>
            <person name="Zhang Z.-H."/>
        </authorList>
    </citation>
    <scope>NUCLEOTIDE SEQUENCE [LARGE SCALE GENOMIC DNA]</scope>
    <source>
        <strain evidence="3 4">HHTR114</strain>
    </source>
</reference>
<evidence type="ECO:0000313" key="3">
    <source>
        <dbReference type="EMBL" id="MFC6036419.1"/>
    </source>
</evidence>
<feature type="domain" description="FAD dependent oxidoreductase" evidence="2">
    <location>
        <begin position="32"/>
        <end position="382"/>
    </location>
</feature>
<accession>A0ABW1KWW0</accession>
<dbReference type="Pfam" id="PF01266">
    <property type="entry name" value="DAO"/>
    <property type="match status" value="1"/>
</dbReference>
<sequence>MQIREAHTPSYYAASAHPAPERPALNDHLEADVAIVGGGFTGVASALSLAERGYSVVLLEANRIGWGASGRNGGQVLAGWSGEGELVKQLGPKAEEFLWKTRYLGNEIVEARIQKYDIKCDYVHGAATVAFNNAQIKSLEEEYADCVEHGFGEFMSLVDGPGLRQHAATDAYIGGLIDRRGAHCHPLNLVIGEAGAAERNGVKIFEATRVTKIDHGASPAVHTDNGSVKAKHVILAGNAYHMLEKDKLHGLMLPAKTYVIATEPLGEDLAHELLPDNLAICDSNWVLDYFRLTGDNRLLFGGRCTYSNRDIDDIAGELAPRMRRIFPQLEKTKVDFAWGGVIGIPLNRVPLIGKVSDNVFYAQGYAGHGVNCGHIVGEMFADAIRGKETGVDLFEATRHFRIPAADTIGGPMLALGMTWYRMRDALGI</sequence>
<dbReference type="Gene3D" id="3.30.9.10">
    <property type="entry name" value="D-Amino Acid Oxidase, subunit A, domain 2"/>
    <property type="match status" value="1"/>
</dbReference>
<dbReference type="SUPFAM" id="SSF51905">
    <property type="entry name" value="FAD/NAD(P)-binding domain"/>
    <property type="match status" value="1"/>
</dbReference>
<evidence type="ECO:0000259" key="2">
    <source>
        <dbReference type="Pfam" id="PF01266"/>
    </source>
</evidence>
<keyword evidence="1 3" id="KW-0560">Oxidoreductase</keyword>